<evidence type="ECO:0000256" key="2">
    <source>
        <dbReference type="ARBA" id="ARBA00010617"/>
    </source>
</evidence>
<dbReference type="PRINTS" id="PR00465">
    <property type="entry name" value="EP450IV"/>
</dbReference>
<evidence type="ECO:0000256" key="6">
    <source>
        <dbReference type="ARBA" id="ARBA00023004"/>
    </source>
</evidence>
<evidence type="ECO:0000256" key="7">
    <source>
        <dbReference type="ARBA" id="ARBA00023033"/>
    </source>
</evidence>
<dbReference type="InterPro" id="IPR002403">
    <property type="entry name" value="Cyt_P450_E_grp-IV"/>
</dbReference>
<keyword evidence="7 8" id="KW-0503">Monooxygenase</keyword>
<dbReference type="Pfam" id="PF00067">
    <property type="entry name" value="p450"/>
    <property type="match status" value="1"/>
</dbReference>
<dbReference type="InterPro" id="IPR017972">
    <property type="entry name" value="Cyt_P450_CS"/>
</dbReference>
<evidence type="ECO:0000256" key="4">
    <source>
        <dbReference type="ARBA" id="ARBA00022723"/>
    </source>
</evidence>
<dbReference type="GeneID" id="92080547"/>
<sequence>MYHHADHFAHPEEFHPERWLGEDPRFAHDRKEAFEPFSHGSRNCLGKNLAYAEMRTIMARMLFNFDMRLAEGYETWAHGIEIHNLYEKPPLFIHLTPRDEAERARLRPN</sequence>
<evidence type="ECO:0000256" key="1">
    <source>
        <dbReference type="ARBA" id="ARBA00001971"/>
    </source>
</evidence>
<proteinExistence type="inferred from homology"/>
<dbReference type="PANTHER" id="PTHR24305">
    <property type="entry name" value="CYTOCHROME P450"/>
    <property type="match status" value="1"/>
</dbReference>
<dbReference type="SUPFAM" id="SSF48264">
    <property type="entry name" value="Cytochrome P450"/>
    <property type="match status" value="1"/>
</dbReference>
<dbReference type="RefSeq" id="XP_066696976.1">
    <property type="nucleotide sequence ID" value="XM_066847485.1"/>
</dbReference>
<dbReference type="EMBL" id="JAQQWE010000007">
    <property type="protein sequence ID" value="KAK7946942.1"/>
    <property type="molecule type" value="Genomic_DNA"/>
</dbReference>
<comment type="cofactor">
    <cofactor evidence="1">
        <name>heme</name>
        <dbReference type="ChEBI" id="CHEBI:30413"/>
    </cofactor>
</comment>
<keyword evidence="6 8" id="KW-0408">Iron</keyword>
<keyword evidence="3 8" id="KW-0349">Heme</keyword>
<dbReference type="InterPro" id="IPR001128">
    <property type="entry name" value="Cyt_P450"/>
</dbReference>
<dbReference type="Gene3D" id="1.10.630.10">
    <property type="entry name" value="Cytochrome P450"/>
    <property type="match status" value="1"/>
</dbReference>
<keyword evidence="10" id="KW-1185">Reference proteome</keyword>
<evidence type="ECO:0000313" key="10">
    <source>
        <dbReference type="Proteomes" id="UP001391051"/>
    </source>
</evidence>
<protein>
    <submittedName>
        <fullName evidence="9">Cytochrome P450</fullName>
    </submittedName>
</protein>
<reference evidence="9 10" key="1">
    <citation type="submission" date="2023-01" db="EMBL/GenBank/DDBJ databases">
        <title>Analysis of 21 Apiospora genomes using comparative genomics revels a genus with tremendous synthesis potential of carbohydrate active enzymes and secondary metabolites.</title>
        <authorList>
            <person name="Sorensen T."/>
        </authorList>
    </citation>
    <scope>NUCLEOTIDE SEQUENCE [LARGE SCALE GENOMIC DNA]</scope>
    <source>
        <strain evidence="9 10">CBS 24483</strain>
    </source>
</reference>
<evidence type="ECO:0000256" key="3">
    <source>
        <dbReference type="ARBA" id="ARBA00022617"/>
    </source>
</evidence>
<evidence type="ECO:0000256" key="5">
    <source>
        <dbReference type="ARBA" id="ARBA00023002"/>
    </source>
</evidence>
<dbReference type="InterPro" id="IPR050121">
    <property type="entry name" value="Cytochrome_P450_monoxygenase"/>
</dbReference>
<evidence type="ECO:0000256" key="8">
    <source>
        <dbReference type="RuleBase" id="RU000461"/>
    </source>
</evidence>
<dbReference type="Proteomes" id="UP001391051">
    <property type="component" value="Unassembled WGS sequence"/>
</dbReference>
<comment type="caution">
    <text evidence="9">The sequence shown here is derived from an EMBL/GenBank/DDBJ whole genome shotgun (WGS) entry which is preliminary data.</text>
</comment>
<gene>
    <name evidence="9" type="ORF">PG986_011263</name>
</gene>
<organism evidence="9 10">
    <name type="scientific">Apiospora aurea</name>
    <dbReference type="NCBI Taxonomy" id="335848"/>
    <lineage>
        <taxon>Eukaryota</taxon>
        <taxon>Fungi</taxon>
        <taxon>Dikarya</taxon>
        <taxon>Ascomycota</taxon>
        <taxon>Pezizomycotina</taxon>
        <taxon>Sordariomycetes</taxon>
        <taxon>Xylariomycetidae</taxon>
        <taxon>Amphisphaeriales</taxon>
        <taxon>Apiosporaceae</taxon>
        <taxon>Apiospora</taxon>
    </lineage>
</organism>
<dbReference type="PROSITE" id="PS00086">
    <property type="entry name" value="CYTOCHROME_P450"/>
    <property type="match status" value="1"/>
</dbReference>
<dbReference type="InterPro" id="IPR036396">
    <property type="entry name" value="Cyt_P450_sf"/>
</dbReference>
<accession>A0ABR1Q4S6</accession>
<comment type="similarity">
    <text evidence="2 8">Belongs to the cytochrome P450 family.</text>
</comment>
<dbReference type="PANTHER" id="PTHR24305:SF29">
    <property type="entry name" value="BENZOATE-PARA-HYDROXYLASE"/>
    <property type="match status" value="1"/>
</dbReference>
<name>A0ABR1Q4S6_9PEZI</name>
<keyword evidence="5 8" id="KW-0560">Oxidoreductase</keyword>
<keyword evidence="4 8" id="KW-0479">Metal-binding</keyword>
<evidence type="ECO:0000313" key="9">
    <source>
        <dbReference type="EMBL" id="KAK7946942.1"/>
    </source>
</evidence>